<comment type="caution">
    <text evidence="1">The sequence shown here is derived from an EMBL/GenBank/DDBJ whole genome shotgun (WGS) entry which is preliminary data.</text>
</comment>
<gene>
    <name evidence="1" type="ORF">UK23_32010</name>
</gene>
<evidence type="ECO:0008006" key="3">
    <source>
        <dbReference type="Google" id="ProtNLM"/>
    </source>
</evidence>
<dbReference type="EMBL" id="JYJG01000277">
    <property type="protein sequence ID" value="KJK43717.1"/>
    <property type="molecule type" value="Genomic_DNA"/>
</dbReference>
<dbReference type="Proteomes" id="UP000033393">
    <property type="component" value="Unassembled WGS sequence"/>
</dbReference>
<evidence type="ECO:0000313" key="2">
    <source>
        <dbReference type="Proteomes" id="UP000033393"/>
    </source>
</evidence>
<sequence>MSRESVPGHDISYHLVCFDETGNERGRESADVLYDARRDVTDVFFFIHGWNGDVPAARQQYGQWVKTMADCRAEREAAHRLPGGFKSLLVGLHWPSKAWGDEDVRSDEFIKAQAARLGGGAGRVAAVRTIVEAARQHPCRMSTAVKQAYDYLESSVPDLPGEDGMPFDAEQLYRACLEDPALGGILSPLRILTFWKMKRRAKVFGESGAARIAREVAQAAPSARIHLMGHSFGCITATAMANVVPAATLTLMQGAMSLWSFAERLPGEPGSGYFRGVLGRVPGPIIVTTSTHDYAIGKFYPLAARSGRQVDLDEYPKYGGLGSHGVQGTYAHGHNIGSPGELSRGQVHNVDCTSVIRRIDGIAGAHNDICHPELARLLWRAVLAR</sequence>
<reference evidence="1 2" key="1">
    <citation type="submission" date="2015-02" db="EMBL/GenBank/DDBJ databases">
        <authorList>
            <person name="Ju K.-S."/>
            <person name="Doroghazi J.R."/>
            <person name="Metcalf W."/>
        </authorList>
    </citation>
    <scope>NUCLEOTIDE SEQUENCE [LARGE SCALE GENOMIC DNA]</scope>
    <source>
        <strain evidence="1 2">NRRL B-16140</strain>
    </source>
</reference>
<dbReference type="RefSeq" id="WP_045315439.1">
    <property type="nucleotide sequence ID" value="NZ_JYJG01000277.1"/>
</dbReference>
<dbReference type="SUPFAM" id="SSF53474">
    <property type="entry name" value="alpha/beta-Hydrolases"/>
    <property type="match status" value="1"/>
</dbReference>
<dbReference type="OrthoDB" id="280053at2"/>
<accession>A0A0F0GP43</accession>
<dbReference type="Gene3D" id="3.40.50.1820">
    <property type="entry name" value="alpha/beta hydrolase"/>
    <property type="match status" value="1"/>
</dbReference>
<evidence type="ECO:0000313" key="1">
    <source>
        <dbReference type="EMBL" id="KJK43717.1"/>
    </source>
</evidence>
<name>A0A0F0GP43_LENAE</name>
<organism evidence="1 2">
    <name type="scientific">Lentzea aerocolonigenes</name>
    <name type="common">Lechevalieria aerocolonigenes</name>
    <name type="synonym">Saccharothrix aerocolonigenes</name>
    <dbReference type="NCBI Taxonomy" id="68170"/>
    <lineage>
        <taxon>Bacteria</taxon>
        <taxon>Bacillati</taxon>
        <taxon>Actinomycetota</taxon>
        <taxon>Actinomycetes</taxon>
        <taxon>Pseudonocardiales</taxon>
        <taxon>Pseudonocardiaceae</taxon>
        <taxon>Lentzea</taxon>
    </lineage>
</organism>
<dbReference type="InterPro" id="IPR029058">
    <property type="entry name" value="AB_hydrolase_fold"/>
</dbReference>
<dbReference type="STRING" id="68170.GCA_000974445_01353"/>
<proteinExistence type="predicted"/>
<protein>
    <recommendedName>
        <fullName evidence="3">Serine-threonine protein kinase</fullName>
    </recommendedName>
</protein>
<dbReference type="eggNOG" id="COG3319">
    <property type="taxonomic scope" value="Bacteria"/>
</dbReference>
<dbReference type="AlphaFoldDB" id="A0A0F0GP43"/>
<keyword evidence="2" id="KW-1185">Reference proteome</keyword>
<dbReference type="PATRIC" id="fig|68170.10.peg.8259"/>